<protein>
    <recommendedName>
        <fullName evidence="3">Phage tail protein</fullName>
    </recommendedName>
</protein>
<dbReference type="Proteomes" id="UP000469424">
    <property type="component" value="Unassembled WGS sequence"/>
</dbReference>
<sequence>MAEWKDFKVSGVTANTPKSIMLGAGTLYRGLTFTKGSSGGQGSWAGEIIGATSGGTKLSITPEITDVDVDGVLVKAKGLSFKTGEKATIETNMVELTKDWIKAVVIGKEGASEDSRFTVIESDAHISDASYVENFGYVGFMTDGTPIVIIFDYALCTSGLEAEGKNKEAAVTPATFECYAELSAGQTDTLPYHIYVPNITA</sequence>
<dbReference type="RefSeq" id="WP_154554207.1">
    <property type="nucleotide sequence ID" value="NZ_VUNA01000007.1"/>
</dbReference>
<dbReference type="AlphaFoldDB" id="A0A6N7X530"/>
<name>A0A6N7X530_9FIRM</name>
<evidence type="ECO:0000313" key="2">
    <source>
        <dbReference type="Proteomes" id="UP000469424"/>
    </source>
</evidence>
<evidence type="ECO:0008006" key="3">
    <source>
        <dbReference type="Google" id="ProtNLM"/>
    </source>
</evidence>
<proteinExistence type="predicted"/>
<reference evidence="1 2" key="1">
    <citation type="submission" date="2019-08" db="EMBL/GenBank/DDBJ databases">
        <title>In-depth cultivation of the pig gut microbiome towards novel bacterial diversity and tailored functional studies.</title>
        <authorList>
            <person name="Wylensek D."/>
            <person name="Hitch T.C.A."/>
            <person name="Clavel T."/>
        </authorList>
    </citation>
    <scope>NUCLEOTIDE SEQUENCE [LARGE SCALE GENOMIC DNA]</scope>
    <source>
        <strain evidence="1 2">WCA-MUC-591-APC-4B</strain>
    </source>
</reference>
<keyword evidence="2" id="KW-1185">Reference proteome</keyword>
<evidence type="ECO:0000313" key="1">
    <source>
        <dbReference type="EMBL" id="MST70642.1"/>
    </source>
</evidence>
<accession>A0A6N7X530</accession>
<gene>
    <name evidence="1" type="ORF">FYJ65_04675</name>
</gene>
<dbReference type="EMBL" id="VUNA01000007">
    <property type="protein sequence ID" value="MST70642.1"/>
    <property type="molecule type" value="Genomic_DNA"/>
</dbReference>
<comment type="caution">
    <text evidence="1">The sequence shown here is derived from an EMBL/GenBank/DDBJ whole genome shotgun (WGS) entry which is preliminary data.</text>
</comment>
<organism evidence="1 2">
    <name type="scientific">Mogibacterium kristiansenii</name>
    <dbReference type="NCBI Taxonomy" id="2606708"/>
    <lineage>
        <taxon>Bacteria</taxon>
        <taxon>Bacillati</taxon>
        <taxon>Bacillota</taxon>
        <taxon>Clostridia</taxon>
        <taxon>Peptostreptococcales</taxon>
        <taxon>Anaerovoracaceae</taxon>
        <taxon>Mogibacterium</taxon>
    </lineage>
</organism>